<gene>
    <name evidence="2" type="ORF">VRU49_05335</name>
</gene>
<organism evidence="2 3">
    <name type="scientific">Pedobacter flavus</name>
    <dbReference type="NCBI Taxonomy" id="3113906"/>
    <lineage>
        <taxon>Bacteria</taxon>
        <taxon>Pseudomonadati</taxon>
        <taxon>Bacteroidota</taxon>
        <taxon>Sphingobacteriia</taxon>
        <taxon>Sphingobacteriales</taxon>
        <taxon>Sphingobacteriaceae</taxon>
        <taxon>Pedobacter</taxon>
    </lineage>
</organism>
<feature type="transmembrane region" description="Helical" evidence="1">
    <location>
        <begin position="7"/>
        <end position="27"/>
    </location>
</feature>
<evidence type="ECO:0000313" key="3">
    <source>
        <dbReference type="Proteomes" id="UP001337681"/>
    </source>
</evidence>
<protein>
    <recommendedName>
        <fullName evidence="4">Flippase-like domain-containing protein</fullName>
    </recommendedName>
</protein>
<sequence length="325" mass="37563">MLTKQQRIYLSFGVKLALVILAFWFIVKKVINNKDLENFRQFLINMSGLEIFILTFLLVGLMLLNWGIEVIKWKRLIKPVERISYWKAVQSVFCGLTLAIFTPNRIGEYGGRIFFLSPKRRVVGVVVMAVGNIGQLVVTNIFGVLAGLWFLFRFIEIDYWIYYCIVIVGASFCGLLLVFYLNIRWIKGLLLSFKWTAKYHKFYNILGRYSQLELIKLFAFAVARYAVFSTQYLIIIKWLIPELNSFDVLMMVCILFFVQSSLPSLAIFDIGIRSLTATHFFGYITDQQTAVVASTACIWLVNIILPAILGVYFVFKLKIFGYRNA</sequence>
<accession>A0ABU7H0J9</accession>
<keyword evidence="1" id="KW-0812">Transmembrane</keyword>
<dbReference type="RefSeq" id="WP_330145751.1">
    <property type="nucleotide sequence ID" value="NZ_JAZDQU010000001.1"/>
</dbReference>
<comment type="caution">
    <text evidence="2">The sequence shown here is derived from an EMBL/GenBank/DDBJ whole genome shotgun (WGS) entry which is preliminary data.</text>
</comment>
<proteinExistence type="predicted"/>
<feature type="transmembrane region" description="Helical" evidence="1">
    <location>
        <begin position="248"/>
        <end position="270"/>
    </location>
</feature>
<feature type="transmembrane region" description="Helical" evidence="1">
    <location>
        <begin position="214"/>
        <end position="236"/>
    </location>
</feature>
<dbReference type="Proteomes" id="UP001337681">
    <property type="component" value="Unassembled WGS sequence"/>
</dbReference>
<keyword evidence="1" id="KW-0472">Membrane</keyword>
<name>A0ABU7H0J9_9SPHI</name>
<reference evidence="2 3" key="1">
    <citation type="submission" date="2024-01" db="EMBL/GenBank/DDBJ databases">
        <title>Pedobacter sp. nov., isolated from oil-contaminated soil.</title>
        <authorList>
            <person name="Le N.T.T."/>
        </authorList>
    </citation>
    <scope>NUCLEOTIDE SEQUENCE [LARGE SCALE GENOMIC DNA]</scope>
    <source>
        <strain evidence="2 3">VNH31</strain>
    </source>
</reference>
<evidence type="ECO:0000313" key="2">
    <source>
        <dbReference type="EMBL" id="MEE1884842.1"/>
    </source>
</evidence>
<feature type="transmembrane region" description="Helical" evidence="1">
    <location>
        <begin position="122"/>
        <end position="152"/>
    </location>
</feature>
<feature type="transmembrane region" description="Helical" evidence="1">
    <location>
        <begin position="42"/>
        <end position="64"/>
    </location>
</feature>
<evidence type="ECO:0000256" key="1">
    <source>
        <dbReference type="SAM" id="Phobius"/>
    </source>
</evidence>
<feature type="transmembrane region" description="Helical" evidence="1">
    <location>
        <begin position="290"/>
        <end position="315"/>
    </location>
</feature>
<feature type="transmembrane region" description="Helical" evidence="1">
    <location>
        <begin position="159"/>
        <end position="183"/>
    </location>
</feature>
<keyword evidence="1" id="KW-1133">Transmembrane helix</keyword>
<keyword evidence="3" id="KW-1185">Reference proteome</keyword>
<evidence type="ECO:0008006" key="4">
    <source>
        <dbReference type="Google" id="ProtNLM"/>
    </source>
</evidence>
<dbReference type="EMBL" id="JAZDQU010000001">
    <property type="protein sequence ID" value="MEE1884842.1"/>
    <property type="molecule type" value="Genomic_DNA"/>
</dbReference>